<dbReference type="EnsemblPlants" id="Pp3c25_8840V3.1">
    <property type="protein sequence ID" value="Pp3c25_8840V3.1"/>
    <property type="gene ID" value="Pp3c25_8840"/>
</dbReference>
<keyword evidence="3" id="KW-1185">Reference proteome</keyword>
<accession>A0A2K1IEB0</accession>
<reference evidence="1 3" key="2">
    <citation type="journal article" date="2018" name="Plant J.">
        <title>The Physcomitrella patens chromosome-scale assembly reveals moss genome structure and evolution.</title>
        <authorList>
            <person name="Lang D."/>
            <person name="Ullrich K.K."/>
            <person name="Murat F."/>
            <person name="Fuchs J."/>
            <person name="Jenkins J."/>
            <person name="Haas F.B."/>
            <person name="Piednoel M."/>
            <person name="Gundlach H."/>
            <person name="Van Bel M."/>
            <person name="Meyberg R."/>
            <person name="Vives C."/>
            <person name="Morata J."/>
            <person name="Symeonidi A."/>
            <person name="Hiss M."/>
            <person name="Muchero W."/>
            <person name="Kamisugi Y."/>
            <person name="Saleh O."/>
            <person name="Blanc G."/>
            <person name="Decker E.L."/>
            <person name="van Gessel N."/>
            <person name="Grimwood J."/>
            <person name="Hayes R.D."/>
            <person name="Graham S.W."/>
            <person name="Gunter L.E."/>
            <person name="McDaniel S.F."/>
            <person name="Hoernstein S.N.W."/>
            <person name="Larsson A."/>
            <person name="Li F.W."/>
            <person name="Perroud P.F."/>
            <person name="Phillips J."/>
            <person name="Ranjan P."/>
            <person name="Rokshar D.S."/>
            <person name="Rothfels C.J."/>
            <person name="Schneider L."/>
            <person name="Shu S."/>
            <person name="Stevenson D.W."/>
            <person name="Thummler F."/>
            <person name="Tillich M."/>
            <person name="Villarreal Aguilar J.C."/>
            <person name="Widiez T."/>
            <person name="Wong G.K."/>
            <person name="Wymore A."/>
            <person name="Zhang Y."/>
            <person name="Zimmer A.D."/>
            <person name="Quatrano R.S."/>
            <person name="Mayer K.F.X."/>
            <person name="Goodstein D."/>
            <person name="Casacuberta J.M."/>
            <person name="Vandepoele K."/>
            <person name="Reski R."/>
            <person name="Cuming A.C."/>
            <person name="Tuskan G.A."/>
            <person name="Maumus F."/>
            <person name="Salse J."/>
            <person name="Schmutz J."/>
            <person name="Rensing S.A."/>
        </authorList>
    </citation>
    <scope>NUCLEOTIDE SEQUENCE [LARGE SCALE GENOMIC DNA]</scope>
    <source>
        <strain evidence="2 3">cv. Gransden 2004</strain>
    </source>
</reference>
<dbReference type="KEGG" id="ppp:112277281"/>
<evidence type="ECO:0000313" key="3">
    <source>
        <dbReference type="Proteomes" id="UP000006727"/>
    </source>
</evidence>
<dbReference type="Gramene" id="Pp3c25_8840V3.3">
    <property type="protein sequence ID" value="Pp3c25_8840V3.3"/>
    <property type="gene ID" value="Pp3c25_8840"/>
</dbReference>
<sequence>MPTPMASPPSPPDGSCWNVVYTISSSKRKYDGILTLRCINGSVAKKIFLSDSNSRKLADRILRRTERVVTGESLRFDPPPGYVVLVDSLVEGLLSSSSSHSVAWKSSRSPASASTSSVIDLSPYASGTVIGRKLAVIHKPVLAPYRRPGRVSNIEQECYIDEQASSNIWRIREKAVQPAHKPAGICIIEQEYDNEEKASVDMNSRVQADAAEPIPKPSRIRRTDQERYNDEIHSDNLRMLQAEAADPIPKPSRICRTEQEPHIYEGHSVNLTGLQPEDVEPIGKPTMISNFKQVCQIVEESTSNVRRIAEEAAAPSRVSTRSFNVEQECFVDEEASSTPSRTLAQSAELCSHEVKGCLDTMYFSVRDFWIGYKLYCFGHYSHCDVSKEQFLASKMGRVVCLLNKEKGVSWGAKFDETVRQAWAMMEEYLMIYCGKDCTNLRALMEEFEDVKLLSTTQNGSLLLQLIKDDEYGTERTYNQARSVQVPSTNIFYQFRQRLNQVDSKLCNLMKLTGAQYLLDSHNSGVGKYYESISARNPSNNSCDKPKVRPNDIWGKLARPK</sequence>
<dbReference type="EMBL" id="ABEU02000025">
    <property type="protein sequence ID" value="PNR27610.1"/>
    <property type="molecule type" value="Genomic_DNA"/>
</dbReference>
<reference evidence="2" key="3">
    <citation type="submission" date="2020-12" db="UniProtKB">
        <authorList>
            <consortium name="EnsemblPlants"/>
        </authorList>
    </citation>
    <scope>IDENTIFICATION</scope>
</reference>
<dbReference type="Proteomes" id="UP000006727">
    <property type="component" value="Chromosome 25"/>
</dbReference>
<organism evidence="1">
    <name type="scientific">Physcomitrium patens</name>
    <name type="common">Spreading-leaved earth moss</name>
    <name type="synonym">Physcomitrella patens</name>
    <dbReference type="NCBI Taxonomy" id="3218"/>
    <lineage>
        <taxon>Eukaryota</taxon>
        <taxon>Viridiplantae</taxon>
        <taxon>Streptophyta</taxon>
        <taxon>Embryophyta</taxon>
        <taxon>Bryophyta</taxon>
        <taxon>Bryophytina</taxon>
        <taxon>Bryopsida</taxon>
        <taxon>Funariidae</taxon>
        <taxon>Funariales</taxon>
        <taxon>Funariaceae</taxon>
        <taxon>Physcomitrium</taxon>
    </lineage>
</organism>
<dbReference type="Gramene" id="Pp3c25_8840V3.1">
    <property type="protein sequence ID" value="Pp3c25_8840V3.1"/>
    <property type="gene ID" value="Pp3c25_8840"/>
</dbReference>
<protein>
    <submittedName>
        <fullName evidence="1 2">Uncharacterized protein</fullName>
    </submittedName>
</protein>
<dbReference type="OrthoDB" id="6513042at2759"/>
<evidence type="ECO:0000313" key="1">
    <source>
        <dbReference type="EMBL" id="PNR27610.1"/>
    </source>
</evidence>
<proteinExistence type="predicted"/>
<gene>
    <name evidence="2" type="primary">LOC112277281</name>
    <name evidence="1" type="ORF">PHYPA_029762</name>
</gene>
<dbReference type="PaxDb" id="3218-PP1S50_99V6.1"/>
<dbReference type="EnsemblPlants" id="Pp3c25_8840V3.3">
    <property type="protein sequence ID" value="Pp3c25_8840V3.3"/>
    <property type="gene ID" value="Pp3c25_8840"/>
</dbReference>
<evidence type="ECO:0000313" key="2">
    <source>
        <dbReference type="EnsemblPlants" id="Pp3c25_8840V3.1"/>
    </source>
</evidence>
<name>A0A2K1IEB0_PHYPA</name>
<reference evidence="1 3" key="1">
    <citation type="journal article" date="2008" name="Science">
        <title>The Physcomitrella genome reveals evolutionary insights into the conquest of land by plants.</title>
        <authorList>
            <person name="Rensing S."/>
            <person name="Lang D."/>
            <person name="Zimmer A."/>
            <person name="Terry A."/>
            <person name="Salamov A."/>
            <person name="Shapiro H."/>
            <person name="Nishiyama T."/>
            <person name="Perroud P.-F."/>
            <person name="Lindquist E."/>
            <person name="Kamisugi Y."/>
            <person name="Tanahashi T."/>
            <person name="Sakakibara K."/>
            <person name="Fujita T."/>
            <person name="Oishi K."/>
            <person name="Shin-I T."/>
            <person name="Kuroki Y."/>
            <person name="Toyoda A."/>
            <person name="Suzuki Y."/>
            <person name="Hashimoto A."/>
            <person name="Yamaguchi K."/>
            <person name="Sugano A."/>
            <person name="Kohara Y."/>
            <person name="Fujiyama A."/>
            <person name="Anterola A."/>
            <person name="Aoki S."/>
            <person name="Ashton N."/>
            <person name="Barbazuk W.B."/>
            <person name="Barker E."/>
            <person name="Bennetzen J."/>
            <person name="Bezanilla M."/>
            <person name="Blankenship R."/>
            <person name="Cho S.H."/>
            <person name="Dutcher S."/>
            <person name="Estelle M."/>
            <person name="Fawcett J.A."/>
            <person name="Gundlach H."/>
            <person name="Hanada K."/>
            <person name="Heyl A."/>
            <person name="Hicks K.A."/>
            <person name="Hugh J."/>
            <person name="Lohr M."/>
            <person name="Mayer K."/>
            <person name="Melkozernov A."/>
            <person name="Murata T."/>
            <person name="Nelson D."/>
            <person name="Pils B."/>
            <person name="Prigge M."/>
            <person name="Reiss B."/>
            <person name="Renner T."/>
            <person name="Rombauts S."/>
            <person name="Rushton P."/>
            <person name="Sanderfoot A."/>
            <person name="Schween G."/>
            <person name="Shiu S.-H."/>
            <person name="Stueber K."/>
            <person name="Theodoulou F.L."/>
            <person name="Tu H."/>
            <person name="Van de Peer Y."/>
            <person name="Verrier P.J."/>
            <person name="Waters E."/>
            <person name="Wood A."/>
            <person name="Yang L."/>
            <person name="Cove D."/>
            <person name="Cuming A."/>
            <person name="Hasebe M."/>
            <person name="Lucas S."/>
            <person name="Mishler D.B."/>
            <person name="Reski R."/>
            <person name="Grigoriev I."/>
            <person name="Quatrano R.S."/>
            <person name="Boore J.L."/>
        </authorList>
    </citation>
    <scope>NUCLEOTIDE SEQUENCE [LARGE SCALE GENOMIC DNA]</scope>
    <source>
        <strain evidence="2 3">cv. Gransden 2004</strain>
    </source>
</reference>
<dbReference type="AlphaFoldDB" id="A0A2K1IEB0"/>